<dbReference type="Gene3D" id="1.20.1050.10">
    <property type="match status" value="1"/>
</dbReference>
<dbReference type="AlphaFoldDB" id="H2YP26"/>
<reference evidence="2" key="3">
    <citation type="submission" date="2025-09" db="UniProtKB">
        <authorList>
            <consortium name="Ensembl"/>
        </authorList>
    </citation>
    <scope>IDENTIFICATION</scope>
</reference>
<dbReference type="GO" id="GO:0005737">
    <property type="term" value="C:cytoplasm"/>
    <property type="evidence" value="ECO:0007669"/>
    <property type="project" value="TreeGrafter"/>
</dbReference>
<dbReference type="eggNOG" id="KOG0867">
    <property type="taxonomic scope" value="Eukaryota"/>
</dbReference>
<dbReference type="STRING" id="51511.ENSCSAVP00000007084"/>
<reference evidence="2" key="2">
    <citation type="submission" date="2025-08" db="UniProtKB">
        <authorList>
            <consortium name="Ensembl"/>
        </authorList>
    </citation>
    <scope>IDENTIFICATION</scope>
</reference>
<protein>
    <recommendedName>
        <fullName evidence="1">GST C-terminal domain-containing protein</fullName>
    </recommendedName>
</protein>
<dbReference type="PROSITE" id="PS50405">
    <property type="entry name" value="GST_CTER"/>
    <property type="match status" value="1"/>
</dbReference>
<proteinExistence type="predicted"/>
<reference evidence="3" key="1">
    <citation type="submission" date="2003-08" db="EMBL/GenBank/DDBJ databases">
        <authorList>
            <person name="Birren B."/>
            <person name="Nusbaum C."/>
            <person name="Abebe A."/>
            <person name="Abouelleil A."/>
            <person name="Adekoya E."/>
            <person name="Ait-zahra M."/>
            <person name="Allen N."/>
            <person name="Allen T."/>
            <person name="An P."/>
            <person name="Anderson M."/>
            <person name="Anderson S."/>
            <person name="Arachchi H."/>
            <person name="Armbruster J."/>
            <person name="Bachantsang P."/>
            <person name="Baldwin J."/>
            <person name="Barry A."/>
            <person name="Bayul T."/>
            <person name="Blitshsteyn B."/>
            <person name="Bloom T."/>
            <person name="Blye J."/>
            <person name="Boguslavskiy L."/>
            <person name="Borowsky M."/>
            <person name="Boukhgalter B."/>
            <person name="Brunache A."/>
            <person name="Butler J."/>
            <person name="Calixte N."/>
            <person name="Calvo S."/>
            <person name="Camarata J."/>
            <person name="Campo K."/>
            <person name="Chang J."/>
            <person name="Cheshatsang Y."/>
            <person name="Citroen M."/>
            <person name="Collymore A."/>
            <person name="Considine T."/>
            <person name="Cook A."/>
            <person name="Cooke P."/>
            <person name="Corum B."/>
            <person name="Cuomo C."/>
            <person name="David R."/>
            <person name="Dawoe T."/>
            <person name="Degray S."/>
            <person name="Dodge S."/>
            <person name="Dooley K."/>
            <person name="Dorje P."/>
            <person name="Dorjee K."/>
            <person name="Dorris L."/>
            <person name="Duffey N."/>
            <person name="Dupes A."/>
            <person name="Elkins T."/>
            <person name="Engels R."/>
            <person name="Erickson J."/>
            <person name="Farina A."/>
            <person name="Faro S."/>
            <person name="Ferreira P."/>
            <person name="Fischer H."/>
            <person name="Fitzgerald M."/>
            <person name="Foley K."/>
            <person name="Gage D."/>
            <person name="Galagan J."/>
            <person name="Gearin G."/>
            <person name="Gnerre S."/>
            <person name="Gnirke A."/>
            <person name="Goyette A."/>
            <person name="Graham J."/>
            <person name="Grandbois E."/>
            <person name="Gyaltsen K."/>
            <person name="Hafez N."/>
            <person name="Hagopian D."/>
            <person name="Hagos B."/>
            <person name="Hall J."/>
            <person name="Hatcher B."/>
            <person name="Heller A."/>
            <person name="Higgins H."/>
            <person name="Honan T."/>
            <person name="Horn A."/>
            <person name="Houde N."/>
            <person name="Hughes L."/>
            <person name="Hulme W."/>
            <person name="Husby E."/>
            <person name="Iliev I."/>
            <person name="Jaffe D."/>
            <person name="Jones C."/>
            <person name="Kamal M."/>
            <person name="Kamat A."/>
            <person name="Kamvysselis M."/>
            <person name="Karlsson E."/>
            <person name="Kells C."/>
            <person name="Kieu A."/>
            <person name="Kisner P."/>
            <person name="Kodira C."/>
            <person name="Kulbokas E."/>
            <person name="Labutti K."/>
            <person name="Lama D."/>
            <person name="Landers T."/>
            <person name="Leger J."/>
            <person name="Levine S."/>
            <person name="Lewis D."/>
            <person name="Lewis T."/>
            <person name="Lindblad-toh K."/>
            <person name="Liu X."/>
            <person name="Lokyitsang T."/>
            <person name="Lokyitsang Y."/>
            <person name="Lucien O."/>
            <person name="Lui A."/>
            <person name="Ma L.J."/>
            <person name="Mabbitt R."/>
            <person name="Macdonald J."/>
            <person name="Maclean C."/>
            <person name="Major J."/>
            <person name="Manning J."/>
            <person name="Marabella R."/>
            <person name="Maru K."/>
            <person name="Matthews C."/>
            <person name="Mauceli E."/>
            <person name="Mccarthy M."/>
            <person name="Mcdonough S."/>
            <person name="Mcghee T."/>
            <person name="Meldrim J."/>
            <person name="Meneus L."/>
            <person name="Mesirov J."/>
            <person name="Mihalev A."/>
            <person name="Mihova T."/>
            <person name="Mikkelsen T."/>
            <person name="Mlenga V."/>
            <person name="Moru K."/>
            <person name="Mozes J."/>
            <person name="Mulrain L."/>
            <person name="Munson G."/>
            <person name="Naylor J."/>
            <person name="Newes C."/>
            <person name="Nguyen C."/>
            <person name="Nguyen N."/>
            <person name="Nguyen T."/>
            <person name="Nicol R."/>
            <person name="Nielsen C."/>
            <person name="Nizzari M."/>
            <person name="Norbu C."/>
            <person name="Norbu N."/>
            <person name="O'donnell P."/>
            <person name="Okoawo O."/>
            <person name="O'leary S."/>
            <person name="Omotosho B."/>
            <person name="O'neill K."/>
            <person name="Osman S."/>
            <person name="Parker S."/>
            <person name="Perrin D."/>
            <person name="Phunkhang P."/>
            <person name="Piqani B."/>
            <person name="Purcell S."/>
            <person name="Rachupka T."/>
            <person name="Ramasamy U."/>
            <person name="Rameau R."/>
            <person name="Ray V."/>
            <person name="Raymond C."/>
            <person name="Retta R."/>
            <person name="Richardson S."/>
            <person name="Rise C."/>
            <person name="Rodriguez J."/>
            <person name="Rogers J."/>
            <person name="Rogov P."/>
            <person name="Rutman M."/>
            <person name="Schupbach R."/>
            <person name="Seaman C."/>
            <person name="Settipalli S."/>
            <person name="Sharpe T."/>
            <person name="Sheridan J."/>
            <person name="Sherpa N."/>
            <person name="Shi J."/>
            <person name="Smirnov S."/>
            <person name="Smith C."/>
            <person name="Sougnez C."/>
            <person name="Spencer B."/>
            <person name="Stalker J."/>
            <person name="Stange-thomann N."/>
            <person name="Stavropoulos S."/>
            <person name="Stetson K."/>
            <person name="Stone C."/>
            <person name="Stone S."/>
            <person name="Stubbs M."/>
            <person name="Talamas J."/>
            <person name="Tchuinga P."/>
            <person name="Tenzing P."/>
            <person name="Tesfaye S."/>
            <person name="Theodore J."/>
            <person name="Thoulutsang Y."/>
            <person name="Topham K."/>
            <person name="Towey S."/>
            <person name="Tsamla T."/>
            <person name="Tsomo N."/>
            <person name="Vallee D."/>
            <person name="Vassiliev H."/>
            <person name="Venkataraman V."/>
            <person name="Vinson J."/>
            <person name="Vo A."/>
            <person name="Wade C."/>
            <person name="Wang S."/>
            <person name="Wangchuk T."/>
            <person name="Wangdi T."/>
            <person name="Whittaker C."/>
            <person name="Wilkinson J."/>
            <person name="Wu Y."/>
            <person name="Wyman D."/>
            <person name="Yadav S."/>
            <person name="Yang S."/>
            <person name="Yang X."/>
            <person name="Yeager S."/>
            <person name="Yee E."/>
            <person name="Young G."/>
            <person name="Zainoun J."/>
            <person name="Zembeck L."/>
            <person name="Zimmer A."/>
            <person name="Zody M."/>
            <person name="Lander E."/>
        </authorList>
    </citation>
    <scope>NUCLEOTIDE SEQUENCE [LARGE SCALE GENOMIC DNA]</scope>
</reference>
<keyword evidence="3" id="KW-1185">Reference proteome</keyword>
<sequence>LYYSGSRFNYFYLKIKVASNFAEKPLNVAVNDNPKQPLRYEEGGRVFSDSTAISHIIGGPCLWGNSLDENSQIHQWVAFGDDLNTRVCSWVYPYMGLRNYNQKDVSNSRTEVERYLQVLDDHLLHNMFLVGNRITMADVSCAAAL</sequence>
<dbReference type="InterPro" id="IPR036282">
    <property type="entry name" value="Glutathione-S-Trfase_C_sf"/>
</dbReference>
<name>H2YP26_CIOSA</name>
<dbReference type="SUPFAM" id="SSF47616">
    <property type="entry name" value="GST C-terminal domain-like"/>
    <property type="match status" value="1"/>
</dbReference>
<dbReference type="InParanoid" id="H2YP26"/>
<feature type="domain" description="GST C-terminal" evidence="1">
    <location>
        <begin position="66"/>
        <end position="145"/>
    </location>
</feature>
<organism evidence="2 3">
    <name type="scientific">Ciona savignyi</name>
    <name type="common">Pacific transparent sea squirt</name>
    <dbReference type="NCBI Taxonomy" id="51511"/>
    <lineage>
        <taxon>Eukaryota</taxon>
        <taxon>Metazoa</taxon>
        <taxon>Chordata</taxon>
        <taxon>Tunicata</taxon>
        <taxon>Ascidiacea</taxon>
        <taxon>Phlebobranchia</taxon>
        <taxon>Cionidae</taxon>
        <taxon>Ciona</taxon>
    </lineage>
</organism>
<accession>H2YP26</accession>
<dbReference type="GO" id="GO:0006414">
    <property type="term" value="P:translational elongation"/>
    <property type="evidence" value="ECO:0007669"/>
    <property type="project" value="TreeGrafter"/>
</dbReference>
<dbReference type="InterPro" id="IPR010987">
    <property type="entry name" value="Glutathione-S-Trfase_C-like"/>
</dbReference>
<dbReference type="Ensembl" id="ENSCSAVT00000007176.1">
    <property type="protein sequence ID" value="ENSCSAVP00000007084.1"/>
    <property type="gene ID" value="ENSCSAVG00000004237.1"/>
</dbReference>
<evidence type="ECO:0000259" key="1">
    <source>
        <dbReference type="PROSITE" id="PS50405"/>
    </source>
</evidence>
<dbReference type="InterPro" id="IPR050802">
    <property type="entry name" value="EF-GSTs"/>
</dbReference>
<dbReference type="PANTHER" id="PTHR43986:SF1">
    <property type="entry name" value="ELONGATION FACTOR 1-GAMMA"/>
    <property type="match status" value="1"/>
</dbReference>
<dbReference type="InterPro" id="IPR004046">
    <property type="entry name" value="GST_C"/>
</dbReference>
<dbReference type="PANTHER" id="PTHR43986">
    <property type="entry name" value="ELONGATION FACTOR 1-GAMMA"/>
    <property type="match status" value="1"/>
</dbReference>
<evidence type="ECO:0000313" key="2">
    <source>
        <dbReference type="Ensembl" id="ENSCSAVP00000007084.1"/>
    </source>
</evidence>
<dbReference type="Pfam" id="PF00043">
    <property type="entry name" value="GST_C"/>
    <property type="match status" value="1"/>
</dbReference>
<dbReference type="Proteomes" id="UP000007875">
    <property type="component" value="Unassembled WGS sequence"/>
</dbReference>
<dbReference type="GO" id="GO:0005634">
    <property type="term" value="C:nucleus"/>
    <property type="evidence" value="ECO:0007669"/>
    <property type="project" value="TreeGrafter"/>
</dbReference>
<evidence type="ECO:0000313" key="3">
    <source>
        <dbReference type="Proteomes" id="UP000007875"/>
    </source>
</evidence>
<dbReference type="HOGENOM" id="CLU_1791195_0_0_1"/>